<dbReference type="AlphaFoldDB" id="A0A8J3J336"/>
<dbReference type="PANTHER" id="PTHR11579:SF0">
    <property type="entry name" value="PROTEIN-L-ISOASPARTATE(D-ASPARTATE) O-METHYLTRANSFERASE"/>
    <property type="match status" value="1"/>
</dbReference>
<dbReference type="EC" id="2.1.1.77" evidence="3"/>
<dbReference type="Pfam" id="PF01135">
    <property type="entry name" value="PCMT"/>
    <property type="match status" value="1"/>
</dbReference>
<dbReference type="EMBL" id="BOMB01000034">
    <property type="protein sequence ID" value="GID14921.1"/>
    <property type="molecule type" value="Genomic_DNA"/>
</dbReference>
<evidence type="ECO:0000256" key="7">
    <source>
        <dbReference type="ARBA" id="ARBA00022679"/>
    </source>
</evidence>
<evidence type="ECO:0000256" key="4">
    <source>
        <dbReference type="ARBA" id="ARBA00013346"/>
    </source>
</evidence>
<protein>
    <recommendedName>
        <fullName evidence="4">Protein-L-isoaspartate O-methyltransferase</fullName>
        <ecNumber evidence="3">2.1.1.77</ecNumber>
    </recommendedName>
    <alternativeName>
        <fullName evidence="11">L-isoaspartyl protein carboxyl methyltransferase</fullName>
    </alternativeName>
    <alternativeName>
        <fullName evidence="9">Protein L-isoaspartyl methyltransferase</fullName>
    </alternativeName>
    <alternativeName>
        <fullName evidence="10">Protein-beta-aspartate methyltransferase</fullName>
    </alternativeName>
</protein>
<dbReference type="Proteomes" id="UP000612808">
    <property type="component" value="Unassembled WGS sequence"/>
</dbReference>
<evidence type="ECO:0000256" key="1">
    <source>
        <dbReference type="ARBA" id="ARBA00004496"/>
    </source>
</evidence>
<keyword evidence="6" id="KW-0489">Methyltransferase</keyword>
<evidence type="ECO:0000256" key="2">
    <source>
        <dbReference type="ARBA" id="ARBA00005369"/>
    </source>
</evidence>
<keyword evidence="8" id="KW-0949">S-adenosyl-L-methionine</keyword>
<proteinExistence type="inferred from homology"/>
<evidence type="ECO:0000313" key="13">
    <source>
        <dbReference type="EMBL" id="GID14921.1"/>
    </source>
</evidence>
<gene>
    <name evidence="13" type="primary">pcm_1</name>
    <name evidence="13" type="ORF">Aru02nite_58100</name>
</gene>
<comment type="subcellular location">
    <subcellularLocation>
        <location evidence="1">Cytoplasm</location>
    </subcellularLocation>
</comment>
<dbReference type="InterPro" id="IPR029063">
    <property type="entry name" value="SAM-dependent_MTases_sf"/>
</dbReference>
<keyword evidence="14" id="KW-1185">Reference proteome</keyword>
<dbReference type="Gene3D" id="3.40.50.150">
    <property type="entry name" value="Vaccinia Virus protein VP39"/>
    <property type="match status" value="1"/>
</dbReference>
<comment type="caution">
    <text evidence="13">The sequence shown here is derived from an EMBL/GenBank/DDBJ whole genome shotgun (WGS) entry which is preliminary data.</text>
</comment>
<evidence type="ECO:0000256" key="12">
    <source>
        <dbReference type="SAM" id="MobiDB-lite"/>
    </source>
</evidence>
<dbReference type="SUPFAM" id="SSF53335">
    <property type="entry name" value="S-adenosyl-L-methionine-dependent methyltransferases"/>
    <property type="match status" value="1"/>
</dbReference>
<keyword evidence="7" id="KW-0808">Transferase</keyword>
<evidence type="ECO:0000256" key="10">
    <source>
        <dbReference type="ARBA" id="ARBA00031323"/>
    </source>
</evidence>
<comment type="similarity">
    <text evidence="2">Belongs to the methyltransferase superfamily. L-isoaspartyl/D-aspartyl protein methyltransferase family.</text>
</comment>
<evidence type="ECO:0000256" key="3">
    <source>
        <dbReference type="ARBA" id="ARBA00011890"/>
    </source>
</evidence>
<accession>A0A8J3J336</accession>
<keyword evidence="5" id="KW-0963">Cytoplasm</keyword>
<feature type="region of interest" description="Disordered" evidence="12">
    <location>
        <begin position="81"/>
        <end position="101"/>
    </location>
</feature>
<evidence type="ECO:0000256" key="5">
    <source>
        <dbReference type="ARBA" id="ARBA00022490"/>
    </source>
</evidence>
<dbReference type="RefSeq" id="WP_203662956.1">
    <property type="nucleotide sequence ID" value="NZ_BAAAZM010000012.1"/>
</dbReference>
<dbReference type="GO" id="GO:0032259">
    <property type="term" value="P:methylation"/>
    <property type="evidence" value="ECO:0007669"/>
    <property type="project" value="UniProtKB-KW"/>
</dbReference>
<evidence type="ECO:0000256" key="9">
    <source>
        <dbReference type="ARBA" id="ARBA00030757"/>
    </source>
</evidence>
<dbReference type="CDD" id="cd02440">
    <property type="entry name" value="AdoMet_MTases"/>
    <property type="match status" value="1"/>
</dbReference>
<organism evidence="13 14">
    <name type="scientific">Actinocatenispora rupis</name>
    <dbReference type="NCBI Taxonomy" id="519421"/>
    <lineage>
        <taxon>Bacteria</taxon>
        <taxon>Bacillati</taxon>
        <taxon>Actinomycetota</taxon>
        <taxon>Actinomycetes</taxon>
        <taxon>Micromonosporales</taxon>
        <taxon>Micromonosporaceae</taxon>
        <taxon>Actinocatenispora</taxon>
    </lineage>
</organism>
<dbReference type="InterPro" id="IPR000682">
    <property type="entry name" value="PCMT"/>
</dbReference>
<evidence type="ECO:0000256" key="11">
    <source>
        <dbReference type="ARBA" id="ARBA00031350"/>
    </source>
</evidence>
<name>A0A8J3J336_9ACTN</name>
<evidence type="ECO:0000256" key="6">
    <source>
        <dbReference type="ARBA" id="ARBA00022603"/>
    </source>
</evidence>
<dbReference type="GO" id="GO:0004719">
    <property type="term" value="F:protein-L-isoaspartate (D-aspartate) O-methyltransferase activity"/>
    <property type="evidence" value="ECO:0007669"/>
    <property type="project" value="UniProtKB-EC"/>
</dbReference>
<sequence length="387" mass="41974">MTDPAAAHTRMVDQLIDAGNLRTAPWIHAFRTVPRHPFLPRFYWPTPTGKWAAVDASDSEWIDRVYTVTSVVTQLDNDPAAWGHARHAPRPGTPTSSSSDPGLMATMLEALDVHDGQRVLEIGAGTGYNAALLAERLGDDLVTSVEVDPVLADQARAAVAAVGRAPTIVTGDGRDGVPDRARYDRIIATVSAPTVPPAWIRQTRTGGRILLNLYAELGGGALALLDVDGDRAHGHFLADYGDFMPTRDEQPDRTTQERFDAALHAPAGDRGHVDVTSRTLGDLDFAMLAALLVPDVGWITFTPDGAPEQLWLVGADGSWALIDANGDTEQRGTRRIADELTAAHRTWRRLGQPTRDRLGLTVDTSGNHALWLDHPHQPIHSTTRSPR</sequence>
<evidence type="ECO:0000256" key="8">
    <source>
        <dbReference type="ARBA" id="ARBA00022691"/>
    </source>
</evidence>
<dbReference type="PANTHER" id="PTHR11579">
    <property type="entry name" value="PROTEIN-L-ISOASPARTATE O-METHYLTRANSFERASE"/>
    <property type="match status" value="1"/>
</dbReference>
<dbReference type="GO" id="GO:0005737">
    <property type="term" value="C:cytoplasm"/>
    <property type="evidence" value="ECO:0007669"/>
    <property type="project" value="UniProtKB-SubCell"/>
</dbReference>
<evidence type="ECO:0000313" key="14">
    <source>
        <dbReference type="Proteomes" id="UP000612808"/>
    </source>
</evidence>
<reference evidence="13" key="1">
    <citation type="submission" date="2021-01" db="EMBL/GenBank/DDBJ databases">
        <title>Whole genome shotgun sequence of Actinocatenispora rupis NBRC 107355.</title>
        <authorList>
            <person name="Komaki H."/>
            <person name="Tamura T."/>
        </authorList>
    </citation>
    <scope>NUCLEOTIDE SEQUENCE</scope>
    <source>
        <strain evidence="13">NBRC 107355</strain>
    </source>
</reference>